<evidence type="ECO:0000259" key="6">
    <source>
        <dbReference type="PROSITE" id="PS50110"/>
    </source>
</evidence>
<dbReference type="GO" id="GO:0016301">
    <property type="term" value="F:kinase activity"/>
    <property type="evidence" value="ECO:0007669"/>
    <property type="project" value="UniProtKB-KW"/>
</dbReference>
<dbReference type="Gene3D" id="2.10.70.100">
    <property type="match status" value="1"/>
</dbReference>
<dbReference type="EMBL" id="BPQG01000056">
    <property type="protein sequence ID" value="GJD45929.1"/>
    <property type="molecule type" value="Genomic_DNA"/>
</dbReference>
<sequence>MTSAHEDPRFRFLAEGGETGREILAKDWRGSSLGPLAGWPVALRTTLATMLACPVAMFLAWGPDLLSFYNDPYREVLGDRVARTLGTRFPELWADLWQDIGPLCDRALSGESVSVHDLPLTMYRQGRPEQTWWTFSYSPVHDDSGAIAGMICITRETTAQVLAERAREESRNRLELALSAGDGIGTWDWDVAADRVTADARFARLYGVDPDRAAAGAPIAAFFGGIHPDDLPGMQERIATAMRTGGEFSAEYRLIHDDGVRWVAAQGQCVLDAEGRPGRFPGVTFDITERRTAEEALRAAAQELRLVADALPSLIAFIDPTLTYRFANAAYETWFSRPLSDVIGRTVRDLIDEDGFARRQPAFAAALAGEEIRFEMPWPHADGRERVADIRYIPRRDRDGAVDGFYAFVQDVTDRTRIEAALTREVESRTRERNRLWETTTDLMGTAGLDGYLKAVNPAWTRALGWSQDELLAEPFAAIIDTDDHAETAEILARLARGETVDGFVDHVIRKDGERLTVSWNAVPEGDLFYIVGRDITEQRAVEELLRQAQKMEAVGQLTGGIAHDFNNLLTGIVGSLDLMQTRIKQGRTEQIGKYATAALSSANRAAALTHRLLAFARRQPLEPKPTDANGLIAGMEDMLRRTLTEQVNLEIVTAGGLWLTLCDPHQLENALLNLAINARDAMPDGGRLVVETCNTHLDRAYARLHPEVEPGQYICVCVTDTGTGMPPDVVAKAFDPFFTTKPLGQGTGLGLSMIYGFAKQSEGHAKIYSEVGSGTTIKIYLPRYRGEAAAEGTGPGIAAALRAERGETVLVVEDDPVVRDLIVEVLAELGYAALEASDGPTGLRMVESRARIDLMVSDVGLPGLNGRQLADRARLVRPGLKVLFITGYAENAIFGNGGLDPGMQMITKPFPVEVLASRIREIIEG</sequence>
<dbReference type="CDD" id="cd18161">
    <property type="entry name" value="REC_hyHK_blue-like"/>
    <property type="match status" value="1"/>
</dbReference>
<dbReference type="SUPFAM" id="SSF47384">
    <property type="entry name" value="Homodimeric domain of signal transducing histidine kinase"/>
    <property type="match status" value="1"/>
</dbReference>
<dbReference type="InterPro" id="IPR011006">
    <property type="entry name" value="CheY-like_superfamily"/>
</dbReference>
<dbReference type="PANTHER" id="PTHR43065">
    <property type="entry name" value="SENSOR HISTIDINE KINASE"/>
    <property type="match status" value="1"/>
</dbReference>
<dbReference type="Pfam" id="PF00072">
    <property type="entry name" value="Response_reg"/>
    <property type="match status" value="1"/>
</dbReference>
<evidence type="ECO:0000256" key="3">
    <source>
        <dbReference type="ARBA" id="ARBA00022553"/>
    </source>
</evidence>
<evidence type="ECO:0000313" key="10">
    <source>
        <dbReference type="Proteomes" id="UP001055117"/>
    </source>
</evidence>
<dbReference type="CDD" id="cd16919">
    <property type="entry name" value="HATPase_CckA-like"/>
    <property type="match status" value="1"/>
</dbReference>
<feature type="domain" description="Histidine kinase" evidence="5">
    <location>
        <begin position="561"/>
        <end position="786"/>
    </location>
</feature>
<name>A0ABQ4QL38_9HYPH</name>
<dbReference type="InterPro" id="IPR013656">
    <property type="entry name" value="PAS_4"/>
</dbReference>
<dbReference type="CDD" id="cd00082">
    <property type="entry name" value="HisKA"/>
    <property type="match status" value="1"/>
</dbReference>
<accession>A0ABQ4QL38</accession>
<keyword evidence="10" id="KW-1185">Reference proteome</keyword>
<protein>
    <recommendedName>
        <fullName evidence="2">histidine kinase</fullName>
        <ecNumber evidence="2">2.7.13.3</ecNumber>
    </recommendedName>
</protein>
<dbReference type="SMART" id="SM00086">
    <property type="entry name" value="PAC"/>
    <property type="match status" value="4"/>
</dbReference>
<dbReference type="Pfam" id="PF08448">
    <property type="entry name" value="PAS_4"/>
    <property type="match status" value="3"/>
</dbReference>
<dbReference type="Gene3D" id="1.10.287.130">
    <property type="match status" value="1"/>
</dbReference>
<evidence type="ECO:0000256" key="1">
    <source>
        <dbReference type="ARBA" id="ARBA00000085"/>
    </source>
</evidence>
<dbReference type="PROSITE" id="PS50112">
    <property type="entry name" value="PAS"/>
    <property type="match status" value="1"/>
</dbReference>
<dbReference type="Pfam" id="PF08447">
    <property type="entry name" value="PAS_3"/>
    <property type="match status" value="1"/>
</dbReference>
<evidence type="ECO:0000259" key="7">
    <source>
        <dbReference type="PROSITE" id="PS50112"/>
    </source>
</evidence>
<dbReference type="PANTHER" id="PTHR43065:SF42">
    <property type="entry name" value="TWO-COMPONENT SENSOR PPRA"/>
    <property type="match status" value="1"/>
</dbReference>
<evidence type="ECO:0000313" key="9">
    <source>
        <dbReference type="EMBL" id="GJD45929.1"/>
    </source>
</evidence>
<feature type="domain" description="PAS" evidence="7">
    <location>
        <begin position="429"/>
        <end position="499"/>
    </location>
</feature>
<feature type="domain" description="PAC" evidence="8">
    <location>
        <begin position="248"/>
        <end position="299"/>
    </location>
</feature>
<dbReference type="Gene3D" id="3.30.450.20">
    <property type="entry name" value="PAS domain"/>
    <property type="match status" value="4"/>
</dbReference>
<evidence type="ECO:0000259" key="5">
    <source>
        <dbReference type="PROSITE" id="PS50109"/>
    </source>
</evidence>
<reference evidence="9 10" key="1">
    <citation type="journal article" date="2021" name="Front. Microbiol.">
        <title>Comprehensive Comparative Genomics and Phenotyping of Methylobacterium Species.</title>
        <authorList>
            <person name="Alessa O."/>
            <person name="Ogura Y."/>
            <person name="Fujitani Y."/>
            <person name="Takami H."/>
            <person name="Hayashi T."/>
            <person name="Sahin N."/>
            <person name="Tani A."/>
        </authorList>
    </citation>
    <scope>NUCLEOTIDE SEQUENCE [LARGE SCALE GENOMIC DNA]</scope>
    <source>
        <strain evidence="9 10">DSM 23679</strain>
    </source>
</reference>
<dbReference type="InterPro" id="IPR005467">
    <property type="entry name" value="His_kinase_dom"/>
</dbReference>
<dbReference type="SUPFAM" id="SSF52172">
    <property type="entry name" value="CheY-like"/>
    <property type="match status" value="1"/>
</dbReference>
<dbReference type="EC" id="2.7.13.3" evidence="2"/>
<dbReference type="Pfam" id="PF00512">
    <property type="entry name" value="HisKA"/>
    <property type="match status" value="1"/>
</dbReference>
<dbReference type="InterPro" id="IPR000014">
    <property type="entry name" value="PAS"/>
</dbReference>
<dbReference type="InterPro" id="IPR036097">
    <property type="entry name" value="HisK_dim/P_sf"/>
</dbReference>
<dbReference type="InterPro" id="IPR004358">
    <property type="entry name" value="Sig_transdc_His_kin-like_C"/>
</dbReference>
<evidence type="ECO:0000256" key="2">
    <source>
        <dbReference type="ARBA" id="ARBA00012438"/>
    </source>
</evidence>
<dbReference type="NCBIfam" id="TIGR00229">
    <property type="entry name" value="sensory_box"/>
    <property type="match status" value="2"/>
</dbReference>
<dbReference type="Proteomes" id="UP001055117">
    <property type="component" value="Unassembled WGS sequence"/>
</dbReference>
<proteinExistence type="predicted"/>
<keyword evidence="9" id="KW-0418">Kinase</keyword>
<dbReference type="PROSITE" id="PS50109">
    <property type="entry name" value="HIS_KIN"/>
    <property type="match status" value="1"/>
</dbReference>
<dbReference type="RefSeq" id="WP_238272722.1">
    <property type="nucleotide sequence ID" value="NZ_BPQG01000056.1"/>
</dbReference>
<dbReference type="Gene3D" id="3.40.50.2300">
    <property type="match status" value="1"/>
</dbReference>
<dbReference type="SMART" id="SM00388">
    <property type="entry name" value="HisKA"/>
    <property type="match status" value="1"/>
</dbReference>
<gene>
    <name evidence="9" type="primary">rcsC_23</name>
    <name evidence="9" type="ORF">AFCDBAGC_3807</name>
</gene>
<keyword evidence="3 4" id="KW-0597">Phosphoprotein</keyword>
<dbReference type="InterPro" id="IPR036890">
    <property type="entry name" value="HATPase_C_sf"/>
</dbReference>
<dbReference type="SMART" id="SM00448">
    <property type="entry name" value="REC"/>
    <property type="match status" value="1"/>
</dbReference>
<comment type="caution">
    <text evidence="9">The sequence shown here is derived from an EMBL/GenBank/DDBJ whole genome shotgun (WGS) entry which is preliminary data.</text>
</comment>
<dbReference type="SMART" id="SM00091">
    <property type="entry name" value="PAS"/>
    <property type="match status" value="3"/>
</dbReference>
<dbReference type="InterPro" id="IPR035965">
    <property type="entry name" value="PAS-like_dom_sf"/>
</dbReference>
<dbReference type="InterPro" id="IPR001789">
    <property type="entry name" value="Sig_transdc_resp-reg_receiver"/>
</dbReference>
<dbReference type="InterPro" id="IPR003594">
    <property type="entry name" value="HATPase_dom"/>
</dbReference>
<dbReference type="PROSITE" id="PS50113">
    <property type="entry name" value="PAC"/>
    <property type="match status" value="2"/>
</dbReference>
<dbReference type="InterPro" id="IPR003661">
    <property type="entry name" value="HisK_dim/P_dom"/>
</dbReference>
<dbReference type="Gene3D" id="3.30.565.10">
    <property type="entry name" value="Histidine kinase-like ATPase, C-terminal domain"/>
    <property type="match status" value="1"/>
</dbReference>
<dbReference type="SUPFAM" id="SSF55874">
    <property type="entry name" value="ATPase domain of HSP90 chaperone/DNA topoisomerase II/histidine kinase"/>
    <property type="match status" value="1"/>
</dbReference>
<keyword evidence="9" id="KW-0808">Transferase</keyword>
<evidence type="ECO:0000259" key="8">
    <source>
        <dbReference type="PROSITE" id="PS50113"/>
    </source>
</evidence>
<dbReference type="InterPro" id="IPR000700">
    <property type="entry name" value="PAS-assoc_C"/>
</dbReference>
<dbReference type="PROSITE" id="PS50110">
    <property type="entry name" value="RESPONSE_REGULATORY"/>
    <property type="match status" value="1"/>
</dbReference>
<feature type="domain" description="PAC" evidence="8">
    <location>
        <begin position="368"/>
        <end position="424"/>
    </location>
</feature>
<comment type="catalytic activity">
    <reaction evidence="1">
        <text>ATP + protein L-histidine = ADP + protein N-phospho-L-histidine.</text>
        <dbReference type="EC" id="2.7.13.3"/>
    </reaction>
</comment>
<dbReference type="SUPFAM" id="SSF55785">
    <property type="entry name" value="PYP-like sensor domain (PAS domain)"/>
    <property type="match status" value="4"/>
</dbReference>
<dbReference type="SMART" id="SM00387">
    <property type="entry name" value="HATPase_c"/>
    <property type="match status" value="1"/>
</dbReference>
<evidence type="ECO:0000256" key="4">
    <source>
        <dbReference type="PROSITE-ProRule" id="PRU00169"/>
    </source>
</evidence>
<feature type="modified residue" description="4-aspartylphosphate" evidence="4">
    <location>
        <position position="859"/>
    </location>
</feature>
<organism evidence="9 10">
    <name type="scientific">Methylobacterium cerastii</name>
    <dbReference type="NCBI Taxonomy" id="932741"/>
    <lineage>
        <taxon>Bacteria</taxon>
        <taxon>Pseudomonadati</taxon>
        <taxon>Pseudomonadota</taxon>
        <taxon>Alphaproteobacteria</taxon>
        <taxon>Hyphomicrobiales</taxon>
        <taxon>Methylobacteriaceae</taxon>
        <taxon>Methylobacterium</taxon>
    </lineage>
</organism>
<dbReference type="Pfam" id="PF02518">
    <property type="entry name" value="HATPase_c"/>
    <property type="match status" value="1"/>
</dbReference>
<dbReference type="PRINTS" id="PR00344">
    <property type="entry name" value="BCTRLSENSOR"/>
</dbReference>
<dbReference type="InterPro" id="IPR001610">
    <property type="entry name" value="PAC"/>
</dbReference>
<dbReference type="CDD" id="cd00130">
    <property type="entry name" value="PAS"/>
    <property type="match status" value="3"/>
</dbReference>
<feature type="domain" description="Response regulatory" evidence="6">
    <location>
        <begin position="809"/>
        <end position="924"/>
    </location>
</feature>
<dbReference type="InterPro" id="IPR013655">
    <property type="entry name" value="PAS_fold_3"/>
</dbReference>